<feature type="transmembrane region" description="Helical" evidence="1">
    <location>
        <begin position="36"/>
        <end position="58"/>
    </location>
</feature>
<feature type="transmembrane region" description="Helical" evidence="1">
    <location>
        <begin position="6"/>
        <end position="24"/>
    </location>
</feature>
<proteinExistence type="predicted"/>
<dbReference type="PANTHER" id="PTHR43745">
    <property type="entry name" value="NITROREDUCTASE MJ1384-RELATED"/>
    <property type="match status" value="1"/>
</dbReference>
<feature type="transmembrane region" description="Helical" evidence="1">
    <location>
        <begin position="70"/>
        <end position="94"/>
    </location>
</feature>
<dbReference type="CDD" id="cd02142">
    <property type="entry name" value="McbC_SagB-like_oxidoreductase"/>
    <property type="match status" value="2"/>
</dbReference>
<keyword evidence="4" id="KW-1185">Reference proteome</keyword>
<dbReference type="SUPFAM" id="SSF55469">
    <property type="entry name" value="FMN-dependent nitroreductase-like"/>
    <property type="match status" value="2"/>
</dbReference>
<evidence type="ECO:0000259" key="2">
    <source>
        <dbReference type="Pfam" id="PF00881"/>
    </source>
</evidence>
<dbReference type="Gene3D" id="3.40.109.10">
    <property type="entry name" value="NADH Oxidase"/>
    <property type="match status" value="2"/>
</dbReference>
<protein>
    <submittedName>
        <fullName evidence="3">SagB family peptide dehydrogenase</fullName>
    </submittedName>
</protein>
<keyword evidence="1" id="KW-0812">Transmembrane</keyword>
<evidence type="ECO:0000313" key="4">
    <source>
        <dbReference type="Proteomes" id="UP000566711"/>
    </source>
</evidence>
<feature type="domain" description="Nitroreductase" evidence="2">
    <location>
        <begin position="244"/>
        <end position="375"/>
    </location>
</feature>
<gene>
    <name evidence="3" type="ORF">H3H36_24245</name>
</gene>
<organism evidence="3 4">
    <name type="scientific">Rugamonas fusca</name>
    <dbReference type="NCBI Taxonomy" id="2758568"/>
    <lineage>
        <taxon>Bacteria</taxon>
        <taxon>Pseudomonadati</taxon>
        <taxon>Pseudomonadota</taxon>
        <taxon>Betaproteobacteria</taxon>
        <taxon>Burkholderiales</taxon>
        <taxon>Oxalobacteraceae</taxon>
        <taxon>Telluria group</taxon>
        <taxon>Rugamonas</taxon>
    </lineage>
</organism>
<dbReference type="InterPro" id="IPR029479">
    <property type="entry name" value="Nitroreductase"/>
</dbReference>
<dbReference type="InterPro" id="IPR020051">
    <property type="entry name" value="SagB-type_dehydrogenase"/>
</dbReference>
<dbReference type="GO" id="GO:0016491">
    <property type="term" value="F:oxidoreductase activity"/>
    <property type="evidence" value="ECO:0007669"/>
    <property type="project" value="InterPro"/>
</dbReference>
<keyword evidence="1" id="KW-0472">Membrane</keyword>
<feature type="transmembrane region" description="Helical" evidence="1">
    <location>
        <begin position="114"/>
        <end position="134"/>
    </location>
</feature>
<sequence>MPKLAWVLLPTILYAAGLAARMLLRRGRPSRQALNLQLSLLLMLYLAATAGLGLFWVARQQLPVFDWHYLFGYGTLALALIHLYFNLPAALQALRRPPHAAASPPAGRGRGRRAGMAAAMAAALVAAWWLGAGWQVARHAPLASLPAASPNVEAVLRYHADSSASRRQVLDRAPALDWGQAPPAFKAYPAAAHIRLSRGDVGWRGLSAALGGAGARTDALRLPELGDLLYLSAGVTGRREGGRALRAAPSAGALFSSELYLLVRAVQGLAPGVYHYDADQERLDVLGPLPADSGAPFADHADAAIVLTSVIRRTAYKYGDRAYRYVAADGGHLLENLRVASQSAGMRATLAARFDEGRLAHALGVDGDDEIVLAVMELRRAGAAPAQAWPPRYAELAAGPAPAPDVTAMVQRATSLRLADAEAGRDRADVVTLPAPQASAVPVRQVIVERRSKRRFTGEPVPLAALAGMLADLVQPDQLSGAVRISLVVNRVQGLAPGIYRYDRRQALRRVRAGQFSAAAEQAALSQSVVGDAAVVLVLSVERGALLAEGARGYRHGLLETGLIGERWLLGAVGRHLGACPVGAFYDDEAAALIDADPQREWVLHFAALGVPAGE</sequence>
<dbReference type="InterPro" id="IPR052544">
    <property type="entry name" value="Bacteriocin_Proc_Enz"/>
</dbReference>
<evidence type="ECO:0000313" key="3">
    <source>
        <dbReference type="EMBL" id="MBA5608464.1"/>
    </source>
</evidence>
<reference evidence="3 4" key="1">
    <citation type="submission" date="2020-07" db="EMBL/GenBank/DDBJ databases">
        <title>Novel species isolated from subtropical streams in China.</title>
        <authorList>
            <person name="Lu H."/>
        </authorList>
    </citation>
    <scope>NUCLEOTIDE SEQUENCE [LARGE SCALE GENOMIC DNA]</scope>
    <source>
        <strain evidence="3 4">FT3S</strain>
    </source>
</reference>
<accession>A0A7W2I9D1</accession>
<evidence type="ECO:0000256" key="1">
    <source>
        <dbReference type="SAM" id="Phobius"/>
    </source>
</evidence>
<comment type="caution">
    <text evidence="3">The sequence shown here is derived from an EMBL/GenBank/DDBJ whole genome shotgun (WGS) entry which is preliminary data.</text>
</comment>
<dbReference type="NCBIfam" id="TIGR03605">
    <property type="entry name" value="antibiot_sagB"/>
    <property type="match status" value="1"/>
</dbReference>
<dbReference type="InterPro" id="IPR000415">
    <property type="entry name" value="Nitroreductase-like"/>
</dbReference>
<dbReference type="EMBL" id="JACEZS010000032">
    <property type="protein sequence ID" value="MBA5608464.1"/>
    <property type="molecule type" value="Genomic_DNA"/>
</dbReference>
<keyword evidence="1" id="KW-1133">Transmembrane helix</keyword>
<dbReference type="Pfam" id="PF00881">
    <property type="entry name" value="Nitroreductase"/>
    <property type="match status" value="2"/>
</dbReference>
<feature type="domain" description="Nitroreductase" evidence="2">
    <location>
        <begin position="447"/>
        <end position="607"/>
    </location>
</feature>
<dbReference type="PANTHER" id="PTHR43745:SF2">
    <property type="entry name" value="NITROREDUCTASE MJ1384-RELATED"/>
    <property type="match status" value="1"/>
</dbReference>
<name>A0A7W2I9D1_9BURK</name>
<dbReference type="AlphaFoldDB" id="A0A7W2I9D1"/>
<dbReference type="Proteomes" id="UP000566711">
    <property type="component" value="Unassembled WGS sequence"/>
</dbReference>
<dbReference type="RefSeq" id="WP_182220624.1">
    <property type="nucleotide sequence ID" value="NZ_JACEZS010000032.1"/>
</dbReference>